<dbReference type="PANTHER" id="PTHR35580:SF1">
    <property type="entry name" value="PHYTASE-LIKE DOMAIN-CONTAINING PROTEIN"/>
    <property type="match status" value="1"/>
</dbReference>
<dbReference type="RefSeq" id="WP_196079125.1">
    <property type="nucleotide sequence ID" value="NZ_JADPVI010000001.1"/>
</dbReference>
<dbReference type="InterPro" id="IPR052918">
    <property type="entry name" value="Motility_Chemotaxis_Reg"/>
</dbReference>
<evidence type="ECO:0000259" key="2">
    <source>
        <dbReference type="Pfam" id="PF25778"/>
    </source>
</evidence>
<dbReference type="Proteomes" id="UP000660070">
    <property type="component" value="Unassembled WGS sequence"/>
</dbReference>
<reference evidence="3 4" key="1">
    <citation type="submission" date="2020-11" db="EMBL/GenBank/DDBJ databases">
        <title>Kaistella gelatinilytica sp. nov., a flavobacterium isolated from Antarctic Soil.</title>
        <authorList>
            <person name="Li J."/>
        </authorList>
    </citation>
    <scope>NUCLEOTIDE SEQUENCE [LARGE SCALE GENOMIC DNA]</scope>
    <source>
        <strain evidence="3 4">G5-32</strain>
    </source>
</reference>
<dbReference type="NCBIfam" id="TIGR04131">
    <property type="entry name" value="Bac_Flav_CTERM"/>
    <property type="match status" value="1"/>
</dbReference>
<dbReference type="InterPro" id="IPR013783">
    <property type="entry name" value="Ig-like_fold"/>
</dbReference>
<accession>A0ABS0FA92</accession>
<sequence>MKKLLLLLFLHSFSIVLFSQNHTTRSDHFFYENKGQIVDQDGKENSAVKYLFNSGGLNVQIKNSGFSYDVYETRKTFKKKQERTKQDLPTEGKKRPEFDLQNEFHRVDIQFLGANHNSEIIAEGKSEDYDNYYNLPNNPKGVENVHRFEKVTYKNLYPNIDLVFFKPDDTLRPVEYNFIVNPGGKISDIKLKFQGAKTKLKDGKLSMTLRFGEMQENIPHSWEEIGSAKNSIDVQFKDLGNQTFGFASTKDSSDKTIVIDPVPTRIWGSYFGGDGEEYAWIRPDNNNNIYLFGYSTSTNNVATTGSYQNYLAGGGDAFISKISKNGQRFWGTYYGKKYFDTTGSLDFDANFNIYAAIVVEKPNPLYPGNRYYFYQKIVLLKLNSNGNLILENEIGREVGNPAYSGYSDETEINDVKLLNNKVYITGKTRLNVFGTAGAFQENIGVGETGFLTKFDAITGANDFFTYIGGNGPSVMYSIFNTDATGIELSGISRGTDFPMIDAFQQVNNGGNFGNNGLYVKFSEAGNLLKSSYFGNAESYFFLSTRRFGNEVMFAGKMYTQNKLCYFLVDTALNTVKDYKEVSIYNSDGDIYIDNNKNIFASGRASPNDPWINQQTTTGSYLPNIGQYISTFYTKYDSNFQKIWSTFYQGSGGTQLGMITKDYDNYLYLWGLSSRNYTGIATPGTFQQTTNTNNNDMYIAKFADCASNVTVSFVPTCINQNLQLNASGGTSYEWFGPNNFHSLIQNPVINNAQASDSGEYFVRITGGQSCGGIFSVIVNIGSPTLPVLDIPNLPNITAFCKITITTIPTATTGCGTKINATTTDPLTYNTPGNYVIHWFYNDGNGHILNQNQNVSVQGVALPNANATQNFCAINTPKISDIQISGTSIKWCDAAGNLLSLTTLLVNGNKYFATQTLNGCESSKTEITVTLNDPNPPTGNATQDFCSAQLSTISNIIIVGQNIKWFDAAGTVLATSTPLVDGKTYFATQTLNGCESTQKLAVKVNVTNGGIPANDYSTVFCNPTTDNTKAENLNNFKGNLIVNPANYLFEFFNANNQLITDPSTVSLILGSNLFNVKISNNLGCFVFVKLTLTLNPKPNINLPTDVEFCNGQSANLDAGIGFSSYEWTKSGDPKIISTKQILVVTEAGKYSIKVKNTFGCENSALVTVKQSVLATITGVQIVNNTATVQISTSGDFIYSLDNLTWQNSNVFTNLNNGNYTVYVKTKLGCIIGTMNFSIFNVTNIFTPNADGINDTWKISGLENYPNSEIKVFDRFGTMVLNKITNGTFEWDGTFNSRHLPTGSYWYIIKVSDGRLLSGWLVLKNRN</sequence>
<dbReference type="InterPro" id="IPR057708">
    <property type="entry name" value="DUF7948"/>
</dbReference>
<protein>
    <submittedName>
        <fullName evidence="3">T9SS type B sorting domain-containing protein</fullName>
    </submittedName>
</protein>
<organism evidence="3 4">
    <name type="scientific">Kaistella gelatinilytica</name>
    <dbReference type="NCBI Taxonomy" id="2787636"/>
    <lineage>
        <taxon>Bacteria</taxon>
        <taxon>Pseudomonadati</taxon>
        <taxon>Bacteroidota</taxon>
        <taxon>Flavobacteriia</taxon>
        <taxon>Flavobacteriales</taxon>
        <taxon>Weeksellaceae</taxon>
        <taxon>Chryseobacterium group</taxon>
        <taxon>Kaistella</taxon>
    </lineage>
</organism>
<keyword evidence="1" id="KW-0732">Signal</keyword>
<dbReference type="EMBL" id="JADPVI010000001">
    <property type="protein sequence ID" value="MBF8456620.1"/>
    <property type="molecule type" value="Genomic_DNA"/>
</dbReference>
<dbReference type="Gene3D" id="2.60.40.10">
    <property type="entry name" value="Immunoglobulins"/>
    <property type="match status" value="1"/>
</dbReference>
<evidence type="ECO:0000313" key="3">
    <source>
        <dbReference type="EMBL" id="MBF8456620.1"/>
    </source>
</evidence>
<evidence type="ECO:0000313" key="4">
    <source>
        <dbReference type="Proteomes" id="UP000660070"/>
    </source>
</evidence>
<keyword evidence="4" id="KW-1185">Reference proteome</keyword>
<feature type="chain" id="PRO_5046148092" evidence="1">
    <location>
        <begin position="20"/>
        <end position="1324"/>
    </location>
</feature>
<dbReference type="Pfam" id="PF25778">
    <property type="entry name" value="DUF7948"/>
    <property type="match status" value="1"/>
</dbReference>
<feature type="domain" description="DUF7948" evidence="2">
    <location>
        <begin position="30"/>
        <end position="262"/>
    </location>
</feature>
<gene>
    <name evidence="3" type="ORF">IV494_05435</name>
</gene>
<dbReference type="Pfam" id="PF13585">
    <property type="entry name" value="CHU_C"/>
    <property type="match status" value="1"/>
</dbReference>
<comment type="caution">
    <text evidence="3">The sequence shown here is derived from an EMBL/GenBank/DDBJ whole genome shotgun (WGS) entry which is preliminary data.</text>
</comment>
<feature type="signal peptide" evidence="1">
    <location>
        <begin position="1"/>
        <end position="19"/>
    </location>
</feature>
<evidence type="ECO:0000256" key="1">
    <source>
        <dbReference type="SAM" id="SignalP"/>
    </source>
</evidence>
<name>A0ABS0FA92_9FLAO</name>
<dbReference type="InterPro" id="IPR026341">
    <property type="entry name" value="T9SS_type_B"/>
</dbReference>
<dbReference type="PANTHER" id="PTHR35580">
    <property type="entry name" value="CELL SURFACE GLYCOPROTEIN (S-LAYER PROTEIN)-LIKE PROTEIN"/>
    <property type="match status" value="1"/>
</dbReference>
<proteinExistence type="predicted"/>